<evidence type="ECO:0000313" key="2">
    <source>
        <dbReference type="Proteomes" id="UP000233551"/>
    </source>
</evidence>
<keyword evidence="2" id="KW-1185">Reference proteome</keyword>
<comment type="caution">
    <text evidence="1">The sequence shown here is derived from an EMBL/GenBank/DDBJ whole genome shotgun (WGS) entry which is preliminary data.</text>
</comment>
<protein>
    <submittedName>
        <fullName evidence="1">Uncharacterized protein</fullName>
    </submittedName>
</protein>
<dbReference type="Proteomes" id="UP000233551">
    <property type="component" value="Unassembled WGS sequence"/>
</dbReference>
<dbReference type="EMBL" id="PGOL01001867">
    <property type="protein sequence ID" value="PKI53262.1"/>
    <property type="molecule type" value="Genomic_DNA"/>
</dbReference>
<organism evidence="1 2">
    <name type="scientific">Punica granatum</name>
    <name type="common">Pomegranate</name>
    <dbReference type="NCBI Taxonomy" id="22663"/>
    <lineage>
        <taxon>Eukaryota</taxon>
        <taxon>Viridiplantae</taxon>
        <taxon>Streptophyta</taxon>
        <taxon>Embryophyta</taxon>
        <taxon>Tracheophyta</taxon>
        <taxon>Spermatophyta</taxon>
        <taxon>Magnoliopsida</taxon>
        <taxon>eudicotyledons</taxon>
        <taxon>Gunneridae</taxon>
        <taxon>Pentapetalae</taxon>
        <taxon>rosids</taxon>
        <taxon>malvids</taxon>
        <taxon>Myrtales</taxon>
        <taxon>Lythraceae</taxon>
        <taxon>Punica</taxon>
    </lineage>
</organism>
<reference evidence="1 2" key="1">
    <citation type="submission" date="2017-11" db="EMBL/GenBank/DDBJ databases">
        <title>De-novo sequencing of pomegranate (Punica granatum L.) genome.</title>
        <authorList>
            <person name="Akparov Z."/>
            <person name="Amiraslanov A."/>
            <person name="Hajiyeva S."/>
            <person name="Abbasov M."/>
            <person name="Kaur K."/>
            <person name="Hamwieh A."/>
            <person name="Solovyev V."/>
            <person name="Salamov A."/>
            <person name="Braich B."/>
            <person name="Kosarev P."/>
            <person name="Mahmoud A."/>
            <person name="Hajiyev E."/>
            <person name="Babayeva S."/>
            <person name="Izzatullayeva V."/>
            <person name="Mammadov A."/>
            <person name="Mammadov A."/>
            <person name="Sharifova S."/>
            <person name="Ojaghi J."/>
            <person name="Eynullazada K."/>
            <person name="Bayramov B."/>
            <person name="Abdulazimova A."/>
            <person name="Shahmuradov I."/>
        </authorList>
    </citation>
    <scope>NUCLEOTIDE SEQUENCE [LARGE SCALE GENOMIC DNA]</scope>
    <source>
        <strain evidence="2">cv. AG2017</strain>
        <tissue evidence="1">Leaf</tissue>
    </source>
</reference>
<dbReference type="AlphaFoldDB" id="A0A2I0JAI4"/>
<gene>
    <name evidence="1" type="ORF">CRG98_026342</name>
</gene>
<evidence type="ECO:0000313" key="1">
    <source>
        <dbReference type="EMBL" id="PKI53262.1"/>
    </source>
</evidence>
<name>A0A2I0JAI4_PUNGR</name>
<accession>A0A2I0JAI4</accession>
<sequence>MGIDARWHHTVLEGRIVRFGAEVMLLQRRRYLLGLERESSGFPPIGPFTRLVVAICCMSQSRVRQGGDAPWCSMRICREEHNSSLVMWTMIGVAATMKLLRRCFAVGVAFAGMPRSCNEGLELWGRAPTYPEGSEIRVRRSSCVCSTCDPGIKIFSFGSIEQPVKNFALTVQMGPVFGGLDARPQRGSH</sequence>
<proteinExistence type="predicted"/>